<comment type="caution">
    <text evidence="11">The sequence shown here is derived from an EMBL/GenBank/DDBJ whole genome shotgun (WGS) entry which is preliminary data.</text>
</comment>
<evidence type="ECO:0000256" key="3">
    <source>
        <dbReference type="ARBA" id="ARBA00022452"/>
    </source>
</evidence>
<evidence type="ECO:0000256" key="1">
    <source>
        <dbReference type="ARBA" id="ARBA00004571"/>
    </source>
</evidence>
<keyword evidence="3 7" id="KW-1134">Transmembrane beta strand</keyword>
<dbReference type="SUPFAM" id="SSF56935">
    <property type="entry name" value="Porins"/>
    <property type="match status" value="1"/>
</dbReference>
<evidence type="ECO:0000313" key="12">
    <source>
        <dbReference type="Proteomes" id="UP001597440"/>
    </source>
</evidence>
<dbReference type="InterPro" id="IPR023996">
    <property type="entry name" value="TonB-dep_OMP_SusC/RagA"/>
</dbReference>
<evidence type="ECO:0000313" key="11">
    <source>
        <dbReference type="EMBL" id="MFD2554109.1"/>
    </source>
</evidence>
<reference evidence="12" key="1">
    <citation type="journal article" date="2019" name="Int. J. Syst. Evol. Microbiol.">
        <title>The Global Catalogue of Microorganisms (GCM) 10K type strain sequencing project: providing services to taxonomists for standard genome sequencing and annotation.</title>
        <authorList>
            <consortium name="The Broad Institute Genomics Platform"/>
            <consortium name="The Broad Institute Genome Sequencing Center for Infectious Disease"/>
            <person name="Wu L."/>
            <person name="Ma J."/>
        </authorList>
    </citation>
    <scope>NUCLEOTIDE SEQUENCE [LARGE SCALE GENOMIC DNA]</scope>
    <source>
        <strain evidence="12">KCTC 52298</strain>
    </source>
</reference>
<dbReference type="SUPFAM" id="SSF49464">
    <property type="entry name" value="Carboxypeptidase regulatory domain-like"/>
    <property type="match status" value="1"/>
</dbReference>
<sequence length="1177" mass="130506">MKLIVLFLTISLCNVQAEGFAQKINLNERNVSLETIIRKIRVQSGYDFIGDAKFIKSIPAISVNVKDASINQALDAVFATIPIEYSIDRNIIALKKKSSPMLIPLIQQVRFIGRIVNEKGEGLAGASVRIADTQTSTSTNSLGEFTLVSPSRSATLVISYLGYQPLELKAKENMGIIKLSPIVSDLEDVVVTVNTGYQTMSKERATGSFSQVGQEVLSKRPTSNLSSALQGAVAGMQAKENADGSVDFLIRGNSTLHADSKPLVVIDGFPVASSNFSDINPNDVESVTVLKDAAAASIWGARAANGVIVIMTKKGKLGSRLKVQGSAFSRISNMLDLNQVMTQANSADHIAYERKAFENNWVLSPYAGSFGDVSKSLTLAQELLYANQNGQITTEVMNAELDRLSKVDNRGQIKEHLLQRGLLNQFNANVQSGSDRSRTYASVLYENNKGSFKNNSYDRFNLNFNNDFKIASFLTFNLGANLQYKKQEYGGTNIKEIQELSPYELLLNPDGTYGTNLKVYNREQLGLIPSEKFPYADWSYNLLQEVRGRSFTEQGLNARIQTGLNARIIEGLTFDTKFQYERIKTDRERIYDESTFYVRGLVNRMTEYNDATKTVGKSYIPKGGILKKGLSSVEDGLEENGAEDIENYVFRNQLNFDRVIGADHHITAIAGMEISQYTTLGKVYPTVYGYYGDKLQATTPPYGYGSSVDQFKNFENNTATVPGANTVFKWRRNKFASFYGNAAYTYKGRYTLSGSIRSDGSNFITDDPKLRWSPLWSVGGKWNLMKEDFLTGKSNIDRLEARLTYGKNGNMENSTSTATLLNVGGSLNPSTGTITATIRDNGNPSLRWEETTTTNFGVDFSFFKSRLFGSVDFYRKKGTGIIGKIALPTATGTSSQKFNNAEISNKGIEVVLGTDLQVSRLVRYNTSFNYAYNKNNVDKLYNPSLYVYQMIEENPTDPSFVENVPVGSVYAFEYLGMKNGVPRVAGPNGSEQSFNDVSLYNRGLGMPFLSYMGTSVAPHTLGWINNVSIGDFNVMLVLVGKFGGVYRNPVFNYASTVGGNQKTFVNQYVSEVLAGDPDVPGFAAPNETKLYLWDRYANALSSRVESSSYLEAKELTVEYTLANKWTENIKMDQVKVFLQTRDLGLIWQANSRGYNPDWLPGSYRPVQTYTVGVNFQF</sequence>
<proteinExistence type="inferred from homology"/>
<keyword evidence="6 7" id="KW-0998">Cell outer membrane</keyword>
<dbReference type="InterPro" id="IPR037066">
    <property type="entry name" value="Plug_dom_sf"/>
</dbReference>
<evidence type="ECO:0000256" key="5">
    <source>
        <dbReference type="ARBA" id="ARBA00023136"/>
    </source>
</evidence>
<keyword evidence="5 7" id="KW-0472">Membrane</keyword>
<dbReference type="Pfam" id="PF07715">
    <property type="entry name" value="Plug"/>
    <property type="match status" value="1"/>
</dbReference>
<dbReference type="Gene3D" id="2.170.130.10">
    <property type="entry name" value="TonB-dependent receptor, plug domain"/>
    <property type="match status" value="1"/>
</dbReference>
<comment type="subcellular location">
    <subcellularLocation>
        <location evidence="1 7">Cell outer membrane</location>
        <topology evidence="1 7">Multi-pass membrane protein</topology>
    </subcellularLocation>
</comment>
<dbReference type="Proteomes" id="UP001597440">
    <property type="component" value="Unassembled WGS sequence"/>
</dbReference>
<accession>A0ABW5L021</accession>
<dbReference type="EMBL" id="JBHULD010000008">
    <property type="protein sequence ID" value="MFD2554109.1"/>
    <property type="molecule type" value="Genomic_DNA"/>
</dbReference>
<dbReference type="InterPro" id="IPR008969">
    <property type="entry name" value="CarboxyPept-like_regulatory"/>
</dbReference>
<keyword evidence="2 7" id="KW-0813">Transport</keyword>
<dbReference type="InterPro" id="IPR036942">
    <property type="entry name" value="Beta-barrel_TonB_sf"/>
</dbReference>
<dbReference type="Pfam" id="PF07660">
    <property type="entry name" value="STN"/>
    <property type="match status" value="1"/>
</dbReference>
<dbReference type="NCBIfam" id="TIGR04057">
    <property type="entry name" value="SusC_RagA_signa"/>
    <property type="match status" value="1"/>
</dbReference>
<dbReference type="InterPro" id="IPR039426">
    <property type="entry name" value="TonB-dep_rcpt-like"/>
</dbReference>
<comment type="similarity">
    <text evidence="7">Belongs to the TonB-dependent receptor family.</text>
</comment>
<protein>
    <submittedName>
        <fullName evidence="11">SusC/RagA family TonB-linked outer membrane protein</fullName>
    </submittedName>
</protein>
<name>A0ABW5L021_9SPHI</name>
<dbReference type="PROSITE" id="PS52016">
    <property type="entry name" value="TONB_DEPENDENT_REC_3"/>
    <property type="match status" value="1"/>
</dbReference>
<dbReference type="RefSeq" id="WP_210356081.1">
    <property type="nucleotide sequence ID" value="NZ_JAEQMU010000006.1"/>
</dbReference>
<evidence type="ECO:0000256" key="6">
    <source>
        <dbReference type="ARBA" id="ARBA00023237"/>
    </source>
</evidence>
<dbReference type="Pfam" id="PF13715">
    <property type="entry name" value="CarbopepD_reg_2"/>
    <property type="match status" value="1"/>
</dbReference>
<evidence type="ECO:0000256" key="2">
    <source>
        <dbReference type="ARBA" id="ARBA00022448"/>
    </source>
</evidence>
<feature type="domain" description="TonB-dependent receptor plug" evidence="10">
    <location>
        <begin position="202"/>
        <end position="307"/>
    </location>
</feature>
<feature type="chain" id="PRO_5047463090" evidence="8">
    <location>
        <begin position="18"/>
        <end position="1177"/>
    </location>
</feature>
<dbReference type="Gene3D" id="2.40.170.20">
    <property type="entry name" value="TonB-dependent receptor, beta-barrel domain"/>
    <property type="match status" value="1"/>
</dbReference>
<feature type="signal peptide" evidence="8">
    <location>
        <begin position="1"/>
        <end position="17"/>
    </location>
</feature>
<keyword evidence="12" id="KW-1185">Reference proteome</keyword>
<dbReference type="Gene3D" id="2.60.40.1120">
    <property type="entry name" value="Carboxypeptidase-like, regulatory domain"/>
    <property type="match status" value="1"/>
</dbReference>
<dbReference type="InterPro" id="IPR011662">
    <property type="entry name" value="Secretin/TonB_short_N"/>
</dbReference>
<evidence type="ECO:0000256" key="8">
    <source>
        <dbReference type="SAM" id="SignalP"/>
    </source>
</evidence>
<dbReference type="InterPro" id="IPR012910">
    <property type="entry name" value="Plug_dom"/>
</dbReference>
<dbReference type="InterPro" id="IPR023997">
    <property type="entry name" value="TonB-dep_OMP_SusC/RagA_CS"/>
</dbReference>
<evidence type="ECO:0000259" key="9">
    <source>
        <dbReference type="Pfam" id="PF07660"/>
    </source>
</evidence>
<gene>
    <name evidence="11" type="ORF">ACFSQW_06900</name>
</gene>
<feature type="domain" description="Secretin/TonB short N-terminal" evidence="9">
    <location>
        <begin position="46"/>
        <end position="97"/>
    </location>
</feature>
<dbReference type="NCBIfam" id="TIGR04056">
    <property type="entry name" value="OMP_RagA_SusC"/>
    <property type="match status" value="1"/>
</dbReference>
<keyword evidence="8" id="KW-0732">Signal</keyword>
<evidence type="ECO:0000259" key="10">
    <source>
        <dbReference type="Pfam" id="PF07715"/>
    </source>
</evidence>
<evidence type="ECO:0000256" key="4">
    <source>
        <dbReference type="ARBA" id="ARBA00022692"/>
    </source>
</evidence>
<evidence type="ECO:0000256" key="7">
    <source>
        <dbReference type="PROSITE-ProRule" id="PRU01360"/>
    </source>
</evidence>
<organism evidence="11 12">
    <name type="scientific">Sphingobacterium tabacisoli</name>
    <dbReference type="NCBI Taxonomy" id="2044855"/>
    <lineage>
        <taxon>Bacteria</taxon>
        <taxon>Pseudomonadati</taxon>
        <taxon>Bacteroidota</taxon>
        <taxon>Sphingobacteriia</taxon>
        <taxon>Sphingobacteriales</taxon>
        <taxon>Sphingobacteriaceae</taxon>
        <taxon>Sphingobacterium</taxon>
    </lineage>
</organism>
<keyword evidence="4 7" id="KW-0812">Transmembrane</keyword>